<dbReference type="Gene3D" id="3.30.450.40">
    <property type="match status" value="1"/>
</dbReference>
<comment type="caution">
    <text evidence="8">The sequence shown here is derived from an EMBL/GenBank/DDBJ whole genome shotgun (WGS) entry which is preliminary data.</text>
</comment>
<evidence type="ECO:0000256" key="2">
    <source>
        <dbReference type="ARBA" id="ARBA00023015"/>
    </source>
</evidence>
<accession>A0A096BZ27</accession>
<organism evidence="8 9">
    <name type="scientific">Veillonella montpellierensis DNF00314</name>
    <dbReference type="NCBI Taxonomy" id="1401067"/>
    <lineage>
        <taxon>Bacteria</taxon>
        <taxon>Bacillati</taxon>
        <taxon>Bacillota</taxon>
        <taxon>Negativicutes</taxon>
        <taxon>Veillonellales</taxon>
        <taxon>Veillonellaceae</taxon>
        <taxon>Veillonella</taxon>
    </lineage>
</organism>
<name>A0A096BZ27_9FIRM</name>
<evidence type="ECO:0000259" key="7">
    <source>
        <dbReference type="Pfam" id="PF03444"/>
    </source>
</evidence>
<dbReference type="InterPro" id="IPR036388">
    <property type="entry name" value="WH-like_DNA-bd_sf"/>
</dbReference>
<evidence type="ECO:0000256" key="3">
    <source>
        <dbReference type="ARBA" id="ARBA00023016"/>
    </source>
</evidence>
<dbReference type="RefSeq" id="WP_038151571.1">
    <property type="nucleotide sequence ID" value="NZ_JRNT01000006.1"/>
</dbReference>
<dbReference type="AlphaFoldDB" id="A0A096BZ27"/>
<dbReference type="GO" id="GO:0003677">
    <property type="term" value="F:DNA binding"/>
    <property type="evidence" value="ECO:0007669"/>
    <property type="project" value="InterPro"/>
</dbReference>
<protein>
    <recommendedName>
        <fullName evidence="5">Heat-inducible transcription repressor HrcA</fullName>
    </recommendedName>
</protein>
<keyword evidence="1 5" id="KW-0678">Repressor</keyword>
<dbReference type="eggNOG" id="COG1420">
    <property type="taxonomic scope" value="Bacteria"/>
</dbReference>
<dbReference type="InterPro" id="IPR005104">
    <property type="entry name" value="WHTH_HrcA_DNA-bd"/>
</dbReference>
<dbReference type="InterPro" id="IPR029016">
    <property type="entry name" value="GAF-like_dom_sf"/>
</dbReference>
<evidence type="ECO:0000313" key="8">
    <source>
        <dbReference type="EMBL" id="KGF48012.1"/>
    </source>
</evidence>
<dbReference type="InterPro" id="IPR036390">
    <property type="entry name" value="WH_DNA-bd_sf"/>
</dbReference>
<keyword evidence="2 5" id="KW-0805">Transcription regulation</keyword>
<dbReference type="PIRSF" id="PIRSF005485">
    <property type="entry name" value="HrcA"/>
    <property type="match status" value="1"/>
</dbReference>
<dbReference type="InterPro" id="IPR023120">
    <property type="entry name" value="WHTH_transcript_rep_HrcA_IDD"/>
</dbReference>
<comment type="similarity">
    <text evidence="5">Belongs to the HrcA family.</text>
</comment>
<dbReference type="PANTHER" id="PTHR34824:SF1">
    <property type="entry name" value="HEAT-INDUCIBLE TRANSCRIPTION REPRESSOR HRCA"/>
    <property type="match status" value="1"/>
</dbReference>
<gene>
    <name evidence="5" type="primary">hrcA</name>
    <name evidence="8" type="ORF">HMPREF0872_02665</name>
</gene>
<dbReference type="InterPro" id="IPR002571">
    <property type="entry name" value="HrcA"/>
</dbReference>
<dbReference type="SUPFAM" id="SSF46785">
    <property type="entry name" value="Winged helix' DNA-binding domain"/>
    <property type="match status" value="1"/>
</dbReference>
<dbReference type="Gene3D" id="3.30.390.60">
    <property type="entry name" value="Heat-inducible transcription repressor hrca homolog, domain 3"/>
    <property type="match status" value="1"/>
</dbReference>
<dbReference type="Pfam" id="PF03444">
    <property type="entry name" value="WHD_HrcA"/>
    <property type="match status" value="1"/>
</dbReference>
<keyword evidence="3 5" id="KW-0346">Stress response</keyword>
<comment type="function">
    <text evidence="5">Negative regulator of class I heat shock genes (grpE-dnaK-dnaJ and groELS operons). Prevents heat-shock induction of these operons.</text>
</comment>
<evidence type="ECO:0000256" key="5">
    <source>
        <dbReference type="HAMAP-Rule" id="MF_00081"/>
    </source>
</evidence>
<proteinExistence type="inferred from homology"/>
<dbReference type="EMBL" id="JRNT01000006">
    <property type="protein sequence ID" value="KGF48012.1"/>
    <property type="molecule type" value="Genomic_DNA"/>
</dbReference>
<feature type="domain" description="Heat-inducible transcription repressor HrcA C-terminal" evidence="6">
    <location>
        <begin position="103"/>
        <end position="322"/>
    </location>
</feature>
<dbReference type="Gene3D" id="1.10.10.10">
    <property type="entry name" value="Winged helix-like DNA-binding domain superfamily/Winged helix DNA-binding domain"/>
    <property type="match status" value="1"/>
</dbReference>
<keyword evidence="4 5" id="KW-0804">Transcription</keyword>
<feature type="domain" description="Winged helix-turn-helix transcription repressor HrcA DNA-binding" evidence="7">
    <location>
        <begin position="5"/>
        <end position="71"/>
    </location>
</feature>
<dbReference type="HAMAP" id="MF_00081">
    <property type="entry name" value="HrcA"/>
    <property type="match status" value="1"/>
</dbReference>
<dbReference type="InterPro" id="IPR021153">
    <property type="entry name" value="HrcA_C"/>
</dbReference>
<dbReference type="Proteomes" id="UP000029628">
    <property type="component" value="Unassembled WGS sequence"/>
</dbReference>
<evidence type="ECO:0000256" key="1">
    <source>
        <dbReference type="ARBA" id="ARBA00022491"/>
    </source>
</evidence>
<evidence type="ECO:0000256" key="4">
    <source>
        <dbReference type="ARBA" id="ARBA00023163"/>
    </source>
</evidence>
<keyword evidence="9" id="KW-1185">Reference proteome</keyword>
<dbReference type="Pfam" id="PF01628">
    <property type="entry name" value="HrcA"/>
    <property type="match status" value="1"/>
</dbReference>
<dbReference type="NCBIfam" id="TIGR00331">
    <property type="entry name" value="hrcA"/>
    <property type="match status" value="1"/>
</dbReference>
<sequence length="343" mass="38966">MDDRKKRILQAIIQDYIKSAEPVGSRTLARNYNLGISPATVRNEMYDLEQLGFLEQPHTSAGRVPSSKGYRYYIDSMNRNTISSEDVASIHELWERQGINRVDFFQSVAKLISQISHSMSVFLAPTHDSSAVRHIHVLPLDLHKSVMVVITDTGALDNELMYFDEPVNVEVLESTATQFSNALQDILLRNITKENLLAIISTIDGSRRILLVMVDTLYRAISKRRLFYTVGTTELLQQPEFRNIDKVQPILSLVEEQEQLSKLLSNRDNAESSPVNIKIGSENSNESLRDMSVIQADFNSPKEHVGTLAILGPTRMEYRRIIGILTYMQQLIDSIVKDDQTKR</sequence>
<reference evidence="8 9" key="1">
    <citation type="submission" date="2014-07" db="EMBL/GenBank/DDBJ databases">
        <authorList>
            <person name="McCorrison J."/>
            <person name="Sanka R."/>
            <person name="Torralba M."/>
            <person name="Gillis M."/>
            <person name="Haft D.H."/>
            <person name="Methe B."/>
            <person name="Sutton G."/>
            <person name="Nelson K.E."/>
        </authorList>
    </citation>
    <scope>NUCLEOTIDE SEQUENCE [LARGE SCALE GENOMIC DNA]</scope>
    <source>
        <strain evidence="8 9">DNF00314</strain>
    </source>
</reference>
<evidence type="ECO:0000259" key="6">
    <source>
        <dbReference type="Pfam" id="PF01628"/>
    </source>
</evidence>
<evidence type="ECO:0000313" key="9">
    <source>
        <dbReference type="Proteomes" id="UP000029628"/>
    </source>
</evidence>
<dbReference type="PANTHER" id="PTHR34824">
    <property type="entry name" value="HEAT-INDUCIBLE TRANSCRIPTION REPRESSOR HRCA"/>
    <property type="match status" value="1"/>
</dbReference>
<dbReference type="GO" id="GO:0045892">
    <property type="term" value="P:negative regulation of DNA-templated transcription"/>
    <property type="evidence" value="ECO:0007669"/>
    <property type="project" value="UniProtKB-UniRule"/>
</dbReference>
<dbReference type="SUPFAM" id="SSF55781">
    <property type="entry name" value="GAF domain-like"/>
    <property type="match status" value="1"/>
</dbReference>